<dbReference type="RefSeq" id="WP_219481557.1">
    <property type="nucleotide sequence ID" value="NZ_JAHXCT010000005.1"/>
</dbReference>
<sequence>MKIKAPSGSRILFEGEDMFLTEYCDDSNMWFWKIIGEKPFLIEKGFKEQGNLYTLSFPQKRKYPYSAYESRMYCIYLGYKYDVENIWYELFILYPNERKTRRYLKLYDHDDSRIEVPYEKFIASSPIIWEERKPISDFVFDVEPLVYLFKDNSYIEENLHGAWYNRISNEGNEQQ</sequence>
<evidence type="ECO:0000313" key="1">
    <source>
        <dbReference type="EMBL" id="MBW4769593.1"/>
    </source>
</evidence>
<proteinExistence type="predicted"/>
<gene>
    <name evidence="1" type="ORF">KZO38_07445</name>
</gene>
<protein>
    <submittedName>
        <fullName evidence="1">Uncharacterized protein</fullName>
    </submittedName>
</protein>
<comment type="caution">
    <text evidence="1">The sequence shown here is derived from an EMBL/GenBank/DDBJ whole genome shotgun (WGS) entry which is preliminary data.</text>
</comment>
<keyword evidence="2" id="KW-1185">Reference proteome</keyword>
<organism evidence="1 2">
    <name type="scientific">Hoylesella nanceiensis</name>
    <dbReference type="NCBI Taxonomy" id="425941"/>
    <lineage>
        <taxon>Bacteria</taxon>
        <taxon>Pseudomonadati</taxon>
        <taxon>Bacteroidota</taxon>
        <taxon>Bacteroidia</taxon>
        <taxon>Bacteroidales</taxon>
        <taxon>Prevotellaceae</taxon>
        <taxon>Hoylesella</taxon>
    </lineage>
</organism>
<name>A0ABS6YFV2_9BACT</name>
<dbReference type="EMBL" id="JAHXCT010000005">
    <property type="protein sequence ID" value="MBW4769593.1"/>
    <property type="molecule type" value="Genomic_DNA"/>
</dbReference>
<dbReference type="Proteomes" id="UP000788426">
    <property type="component" value="Unassembled WGS sequence"/>
</dbReference>
<reference evidence="1 2" key="1">
    <citation type="submission" date="2021-07" db="EMBL/GenBank/DDBJ databases">
        <title>Genomic diversity and antimicrobial resistance of Prevotella spp. isolated from chronic lung disease airways.</title>
        <authorList>
            <person name="Webb K.A."/>
            <person name="Olagoke O.S."/>
            <person name="Baird T."/>
            <person name="Neill J."/>
            <person name="Pham A."/>
            <person name="Wells T.J."/>
            <person name="Ramsay K.A."/>
            <person name="Bell S.C."/>
            <person name="Sarovich D.S."/>
            <person name="Price E.P."/>
        </authorList>
    </citation>
    <scope>NUCLEOTIDE SEQUENCE [LARGE SCALE GENOMIC DNA]</scope>
    <source>
        <strain evidence="1 2">SCHI0011.S.12</strain>
    </source>
</reference>
<evidence type="ECO:0000313" key="2">
    <source>
        <dbReference type="Proteomes" id="UP000788426"/>
    </source>
</evidence>
<accession>A0ABS6YFV2</accession>